<comment type="caution">
    <text evidence="2">The sequence shown here is derived from an EMBL/GenBank/DDBJ whole genome shotgun (WGS) entry which is preliminary data.</text>
</comment>
<dbReference type="SUPFAM" id="SSF54593">
    <property type="entry name" value="Glyoxalase/Bleomycin resistance protein/Dihydroxybiphenyl dioxygenase"/>
    <property type="match status" value="1"/>
</dbReference>
<keyword evidence="3" id="KW-1185">Reference proteome</keyword>
<dbReference type="PANTHER" id="PTHR36437:SF2">
    <property type="entry name" value="GLYOXALASE_BLEOMYCIN RESISTANCE PROTEIN_DIOXYGENASE"/>
    <property type="match status" value="1"/>
</dbReference>
<evidence type="ECO:0000313" key="2">
    <source>
        <dbReference type="EMBL" id="PJZ58973.1"/>
    </source>
</evidence>
<accession>A0ABX4NQD7</accession>
<dbReference type="EMBL" id="NPDS01000001">
    <property type="protein sequence ID" value="PJZ58973.1"/>
    <property type="molecule type" value="Genomic_DNA"/>
</dbReference>
<dbReference type="Proteomes" id="UP000231879">
    <property type="component" value="Unassembled WGS sequence"/>
</dbReference>
<gene>
    <name evidence="2" type="ORF">CH367_02765</name>
</gene>
<proteinExistence type="predicted"/>
<dbReference type="InterPro" id="IPR029068">
    <property type="entry name" value="Glyas_Bleomycin-R_OHBP_Dase"/>
</dbReference>
<dbReference type="InterPro" id="IPR004360">
    <property type="entry name" value="Glyas_Fos-R_dOase_dom"/>
</dbReference>
<protein>
    <submittedName>
        <fullName evidence="2">Glyoxalase</fullName>
    </submittedName>
</protein>
<dbReference type="PROSITE" id="PS51819">
    <property type="entry name" value="VOC"/>
    <property type="match status" value="1"/>
</dbReference>
<dbReference type="PANTHER" id="PTHR36437">
    <property type="entry name" value="GLYOXALASE/BLEOMYCIN RESISTANCE PROTEIN/DIOXYGENASE"/>
    <property type="match status" value="1"/>
</dbReference>
<dbReference type="RefSeq" id="WP_100760950.1">
    <property type="nucleotide sequence ID" value="NZ_NPDS01000001.1"/>
</dbReference>
<dbReference type="InterPro" id="IPR037523">
    <property type="entry name" value="VOC_core"/>
</dbReference>
<evidence type="ECO:0000259" key="1">
    <source>
        <dbReference type="PROSITE" id="PS51819"/>
    </source>
</evidence>
<sequence>MKVLLTGIFVNDPIKAFRFYTEILGFKEKAFVPDANLAIVISSEDPEGTSLILEPNTSPVAKSYQEGLYHSNIPAIVFGVKDIRQEYERLKKLGVVFIKEPTKSAVGTETVFDDNFGNLIQLYQLD</sequence>
<dbReference type="Pfam" id="PF00903">
    <property type="entry name" value="Glyoxalase"/>
    <property type="match status" value="1"/>
</dbReference>
<dbReference type="Gene3D" id="3.10.180.10">
    <property type="entry name" value="2,3-Dihydroxybiphenyl 1,2-Dioxygenase, domain 1"/>
    <property type="match status" value="1"/>
</dbReference>
<evidence type="ECO:0000313" key="3">
    <source>
        <dbReference type="Proteomes" id="UP000231879"/>
    </source>
</evidence>
<reference evidence="2 3" key="1">
    <citation type="submission" date="2017-07" db="EMBL/GenBank/DDBJ databases">
        <title>Leptospira spp. isolated from tropical soils.</title>
        <authorList>
            <person name="Thibeaux R."/>
            <person name="Iraola G."/>
            <person name="Ferres I."/>
            <person name="Bierque E."/>
            <person name="Girault D."/>
            <person name="Soupe-Gilbert M.-E."/>
            <person name="Picardeau M."/>
            <person name="Goarant C."/>
        </authorList>
    </citation>
    <scope>NUCLEOTIDE SEQUENCE [LARGE SCALE GENOMIC DNA]</scope>
    <source>
        <strain evidence="2 3">FH4-C-A1</strain>
    </source>
</reference>
<organism evidence="2 3">
    <name type="scientific">Leptospira barantonii</name>
    <dbReference type="NCBI Taxonomy" id="2023184"/>
    <lineage>
        <taxon>Bacteria</taxon>
        <taxon>Pseudomonadati</taxon>
        <taxon>Spirochaetota</taxon>
        <taxon>Spirochaetia</taxon>
        <taxon>Leptospirales</taxon>
        <taxon>Leptospiraceae</taxon>
        <taxon>Leptospira</taxon>
    </lineage>
</organism>
<feature type="domain" description="VOC" evidence="1">
    <location>
        <begin position="2"/>
        <end position="125"/>
    </location>
</feature>
<name>A0ABX4NQD7_9LEPT</name>